<evidence type="ECO:0000256" key="3">
    <source>
        <dbReference type="ARBA" id="ARBA00022528"/>
    </source>
</evidence>
<dbReference type="GO" id="GO:0008422">
    <property type="term" value="F:beta-glucosidase activity"/>
    <property type="evidence" value="ECO:0007669"/>
    <property type="project" value="UniProtKB-ARBA"/>
</dbReference>
<dbReference type="SUPFAM" id="SSF51445">
    <property type="entry name" value="(Trans)glycosidases"/>
    <property type="match status" value="1"/>
</dbReference>
<evidence type="ECO:0000256" key="7">
    <source>
        <dbReference type="ARBA" id="ARBA00022946"/>
    </source>
</evidence>
<dbReference type="InterPro" id="IPR001360">
    <property type="entry name" value="Glyco_hydro_1"/>
</dbReference>
<keyword evidence="6" id="KW-0378">Hydrolase</keyword>
<sequence>MAFSLINIPTATIITGHDQTLKAHRLLGNKEIASSFKRKALCTVPSLGRAANKSFVVCAEAQNSKVSKGGVLTIEDDVPATQPRIGRRTFPPDFVFGAATAAYQEDVQLLKELGMDAYRFSISWSRILPNGRGKVNEEGVQYYNNLINELLANGIEPYVTIFHWDLPEALDAEYGGFLSDKIAEDFKNYADVCFREFGDRVKYWITVNEALMFTTLGFGLGMHAPGHCTDGLEIQGLGKLNCPVGGDSLREPYIVAHNILRSHAETVHLYREKYKPTQHGEIGITHVTQWMVPIDGSPLSKEAQERALHFNLGWFMDPIKFGDYPLSMRALVRDRLPVFTEEEKTKLKNSYDFIGLNYYTSRFARNRPLSANFKPTSYLDDSCVDITAVDNDGFPIDHAEPGSWINVHPRGLRELLLYIKNRYDNPPIYITENGVLEKDQKGQQLHLRDVLNDTHRAEYLALHLHELKEAIRMGVDARGYFTWSLIDNFEWSDGFTSRLGLHFIDYYGSHKPHPDENEKAPSPPHLRRIPKQSVTWFKRFLDR</sequence>
<keyword evidence="3" id="KW-0150">Chloroplast</keyword>
<evidence type="ECO:0000256" key="2">
    <source>
        <dbReference type="ARBA" id="ARBA00010838"/>
    </source>
</evidence>
<evidence type="ECO:0000256" key="1">
    <source>
        <dbReference type="ARBA" id="ARBA00004229"/>
    </source>
</evidence>
<protein>
    <recommendedName>
        <fullName evidence="11">Beta-glucosidase</fullName>
    </recommendedName>
</protein>
<dbReference type="PANTHER" id="PTHR10353:SF326">
    <property type="entry name" value="4-HYDROXY-7-METHOXY-3-OXO-3,4-DIHYDRO-2H-1,4-BENZOXAZIN-2-YL GLUCOSIDE BETA-D-GLUCOSIDASE 1, CHLOROPLASTIC"/>
    <property type="match status" value="1"/>
</dbReference>
<name>A0AAV7G5F1_DENCH</name>
<dbReference type="Gene3D" id="3.20.20.80">
    <property type="entry name" value="Glycosidases"/>
    <property type="match status" value="1"/>
</dbReference>
<keyword evidence="7" id="KW-0809">Transit peptide</keyword>
<dbReference type="Pfam" id="PF00232">
    <property type="entry name" value="Glyco_hydro_1"/>
    <property type="match status" value="1"/>
</dbReference>
<evidence type="ECO:0000313" key="9">
    <source>
        <dbReference type="EMBL" id="KAH0451375.1"/>
    </source>
</evidence>
<dbReference type="InterPro" id="IPR017853">
    <property type="entry name" value="GH"/>
</dbReference>
<comment type="caution">
    <text evidence="9">The sequence shown here is derived from an EMBL/GenBank/DDBJ whole genome shotgun (WGS) entry which is preliminary data.</text>
</comment>
<comment type="similarity">
    <text evidence="2 8">Belongs to the glycosyl hydrolase 1 family.</text>
</comment>
<proteinExistence type="inferred from homology"/>
<dbReference type="Proteomes" id="UP000775213">
    <property type="component" value="Unassembled WGS sequence"/>
</dbReference>
<dbReference type="PANTHER" id="PTHR10353">
    <property type="entry name" value="GLYCOSYL HYDROLASE"/>
    <property type="match status" value="1"/>
</dbReference>
<evidence type="ECO:0000256" key="6">
    <source>
        <dbReference type="ARBA" id="ARBA00022801"/>
    </source>
</evidence>
<evidence type="ECO:0000256" key="4">
    <source>
        <dbReference type="ARBA" id="ARBA00022640"/>
    </source>
</evidence>
<dbReference type="AlphaFoldDB" id="A0AAV7G5F1"/>
<evidence type="ECO:0008006" key="11">
    <source>
        <dbReference type="Google" id="ProtNLM"/>
    </source>
</evidence>
<dbReference type="GO" id="GO:0005975">
    <property type="term" value="P:carbohydrate metabolic process"/>
    <property type="evidence" value="ECO:0007669"/>
    <property type="project" value="InterPro"/>
</dbReference>
<gene>
    <name evidence="9" type="ORF">IEQ34_018674</name>
</gene>
<dbReference type="GO" id="GO:0009507">
    <property type="term" value="C:chloroplast"/>
    <property type="evidence" value="ECO:0007669"/>
    <property type="project" value="UniProtKB-SubCell"/>
</dbReference>
<keyword evidence="10" id="KW-1185">Reference proteome</keyword>
<organism evidence="9 10">
    <name type="scientific">Dendrobium chrysotoxum</name>
    <name type="common">Orchid</name>
    <dbReference type="NCBI Taxonomy" id="161865"/>
    <lineage>
        <taxon>Eukaryota</taxon>
        <taxon>Viridiplantae</taxon>
        <taxon>Streptophyta</taxon>
        <taxon>Embryophyta</taxon>
        <taxon>Tracheophyta</taxon>
        <taxon>Spermatophyta</taxon>
        <taxon>Magnoliopsida</taxon>
        <taxon>Liliopsida</taxon>
        <taxon>Asparagales</taxon>
        <taxon>Orchidaceae</taxon>
        <taxon>Epidendroideae</taxon>
        <taxon>Malaxideae</taxon>
        <taxon>Dendrobiinae</taxon>
        <taxon>Dendrobium</taxon>
    </lineage>
</organism>
<keyword evidence="4" id="KW-0934">Plastid</keyword>
<reference evidence="9 10" key="1">
    <citation type="journal article" date="2021" name="Hortic Res">
        <title>Chromosome-scale assembly of the Dendrobium chrysotoxum genome enhances the understanding of orchid evolution.</title>
        <authorList>
            <person name="Zhang Y."/>
            <person name="Zhang G.Q."/>
            <person name="Zhang D."/>
            <person name="Liu X.D."/>
            <person name="Xu X.Y."/>
            <person name="Sun W.H."/>
            <person name="Yu X."/>
            <person name="Zhu X."/>
            <person name="Wang Z.W."/>
            <person name="Zhao X."/>
            <person name="Zhong W.Y."/>
            <person name="Chen H."/>
            <person name="Yin W.L."/>
            <person name="Huang T."/>
            <person name="Niu S.C."/>
            <person name="Liu Z.J."/>
        </authorList>
    </citation>
    <scope>NUCLEOTIDE SEQUENCE [LARGE SCALE GENOMIC DNA]</scope>
    <source>
        <strain evidence="9">Lindl</strain>
    </source>
</reference>
<keyword evidence="5" id="KW-0732">Signal</keyword>
<evidence type="ECO:0000256" key="5">
    <source>
        <dbReference type="ARBA" id="ARBA00022729"/>
    </source>
</evidence>
<evidence type="ECO:0000313" key="10">
    <source>
        <dbReference type="Proteomes" id="UP000775213"/>
    </source>
</evidence>
<dbReference type="GO" id="GO:0033907">
    <property type="term" value="F:beta-D-fucosidase activity"/>
    <property type="evidence" value="ECO:0007669"/>
    <property type="project" value="UniProtKB-ARBA"/>
</dbReference>
<accession>A0AAV7G5F1</accession>
<dbReference type="GO" id="GO:0004565">
    <property type="term" value="F:beta-galactosidase activity"/>
    <property type="evidence" value="ECO:0007669"/>
    <property type="project" value="UniProtKB-ARBA"/>
</dbReference>
<comment type="subcellular location">
    <subcellularLocation>
        <location evidence="1">Plastid</location>
        <location evidence="1">Chloroplast</location>
    </subcellularLocation>
</comment>
<evidence type="ECO:0000256" key="8">
    <source>
        <dbReference type="RuleBase" id="RU003690"/>
    </source>
</evidence>
<dbReference type="EMBL" id="JAGFBR010000017">
    <property type="protein sequence ID" value="KAH0451375.1"/>
    <property type="molecule type" value="Genomic_DNA"/>
</dbReference>
<dbReference type="FunFam" id="3.20.20.80:FF:000020">
    <property type="entry name" value="Beta-glucosidase 12"/>
    <property type="match status" value="1"/>
</dbReference>
<dbReference type="PRINTS" id="PR00131">
    <property type="entry name" value="GLHYDRLASE1"/>
</dbReference>